<dbReference type="InterPro" id="IPR018584">
    <property type="entry name" value="GT87"/>
</dbReference>
<accession>A0ABS7A971</accession>
<proteinExistence type="inferred from homology"/>
<comment type="subcellular location">
    <subcellularLocation>
        <location evidence="1">Cell membrane</location>
        <topology evidence="1">Multi-pass membrane protein</topology>
    </subcellularLocation>
</comment>
<feature type="transmembrane region" description="Helical" evidence="8">
    <location>
        <begin position="268"/>
        <end position="289"/>
    </location>
</feature>
<evidence type="ECO:0000313" key="9">
    <source>
        <dbReference type="EMBL" id="MBW6397729.1"/>
    </source>
</evidence>
<protein>
    <submittedName>
        <fullName evidence="9">DUF2029 domain-containing protein</fullName>
    </submittedName>
</protein>
<keyword evidence="4 8" id="KW-0812">Transmembrane</keyword>
<dbReference type="RefSeq" id="WP_219762317.1">
    <property type="nucleotide sequence ID" value="NZ_JAHYBZ010000002.1"/>
</dbReference>
<evidence type="ECO:0000256" key="3">
    <source>
        <dbReference type="ARBA" id="ARBA00022679"/>
    </source>
</evidence>
<evidence type="ECO:0000256" key="7">
    <source>
        <dbReference type="ARBA" id="ARBA00024033"/>
    </source>
</evidence>
<dbReference type="Pfam" id="PF09594">
    <property type="entry name" value="GT87"/>
    <property type="match status" value="1"/>
</dbReference>
<keyword evidence="10" id="KW-1185">Reference proteome</keyword>
<feature type="transmembrane region" description="Helical" evidence="8">
    <location>
        <begin position="205"/>
        <end position="231"/>
    </location>
</feature>
<evidence type="ECO:0000256" key="6">
    <source>
        <dbReference type="ARBA" id="ARBA00023136"/>
    </source>
</evidence>
<organism evidence="9 10">
    <name type="scientific">Roseomonas alba</name>
    <dbReference type="NCBI Taxonomy" id="2846776"/>
    <lineage>
        <taxon>Bacteria</taxon>
        <taxon>Pseudomonadati</taxon>
        <taxon>Pseudomonadota</taxon>
        <taxon>Alphaproteobacteria</taxon>
        <taxon>Acetobacterales</taxon>
        <taxon>Roseomonadaceae</taxon>
        <taxon>Roseomonas</taxon>
    </lineage>
</organism>
<sequence>MLREEGGRRLVAADVAALVYLLALTLVLAQALGLAGGGGTAFIGDFTVFWTAGRAAAAGQAMAIYDGAWFVDFAERLMGRPVSGALLWRNPPGFLFVVTPIAMLPYGWAWLCWTLVTAGGFIWTLRRVTQDWRILLLALLAPAALFCAMLGQNGFLTAMLAGLAMHWLDRRPVAAGLCLALLTYKPQFGAILPVLLLLGRRWTTFIAASLGSIGCVLLTEMVFGRGIWLAFVQSLSNAVGTLAMSDGQPVFFYHAVQTALRSLGVPGVVAWGVHIAVALLAIGVAVHFWRRDGSAQAELRAVATFGAMMLVTPYVLIYDQVLLGMAVAFLARAAQRQGGWLPGEAPLAMVACLLPGVALAGKAFFAGPLAWVILLTLVIRRDAVTQRAGEHSYIE</sequence>
<feature type="transmembrane region" description="Helical" evidence="8">
    <location>
        <begin position="135"/>
        <end position="168"/>
    </location>
</feature>
<feature type="transmembrane region" description="Helical" evidence="8">
    <location>
        <begin position="174"/>
        <end position="198"/>
    </location>
</feature>
<evidence type="ECO:0000256" key="2">
    <source>
        <dbReference type="ARBA" id="ARBA00022475"/>
    </source>
</evidence>
<keyword evidence="3" id="KW-0808">Transferase</keyword>
<feature type="transmembrane region" description="Helical" evidence="8">
    <location>
        <begin position="301"/>
        <end position="334"/>
    </location>
</feature>
<dbReference type="EMBL" id="JAHYBZ010000002">
    <property type="protein sequence ID" value="MBW6397729.1"/>
    <property type="molecule type" value="Genomic_DNA"/>
</dbReference>
<reference evidence="9 10" key="1">
    <citation type="submission" date="2021-07" db="EMBL/GenBank/DDBJ databases">
        <authorList>
            <person name="So Y."/>
        </authorList>
    </citation>
    <scope>NUCLEOTIDE SEQUENCE [LARGE SCALE GENOMIC DNA]</scope>
    <source>
        <strain evidence="9 10">HJA6</strain>
    </source>
</reference>
<evidence type="ECO:0000256" key="8">
    <source>
        <dbReference type="SAM" id="Phobius"/>
    </source>
</evidence>
<feature type="transmembrane region" description="Helical" evidence="8">
    <location>
        <begin position="94"/>
        <end position="123"/>
    </location>
</feature>
<dbReference type="Proteomes" id="UP001196565">
    <property type="component" value="Unassembled WGS sequence"/>
</dbReference>
<feature type="transmembrane region" description="Helical" evidence="8">
    <location>
        <begin position="12"/>
        <end position="32"/>
    </location>
</feature>
<evidence type="ECO:0000256" key="4">
    <source>
        <dbReference type="ARBA" id="ARBA00022692"/>
    </source>
</evidence>
<keyword evidence="6 8" id="KW-0472">Membrane</keyword>
<evidence type="ECO:0000256" key="5">
    <source>
        <dbReference type="ARBA" id="ARBA00022989"/>
    </source>
</evidence>
<keyword evidence="5 8" id="KW-1133">Transmembrane helix</keyword>
<feature type="transmembrane region" description="Helical" evidence="8">
    <location>
        <begin position="346"/>
        <end position="379"/>
    </location>
</feature>
<keyword evidence="2" id="KW-1003">Cell membrane</keyword>
<gene>
    <name evidence="9" type="ORF">KPL78_07740</name>
</gene>
<evidence type="ECO:0000313" key="10">
    <source>
        <dbReference type="Proteomes" id="UP001196565"/>
    </source>
</evidence>
<evidence type="ECO:0000256" key="1">
    <source>
        <dbReference type="ARBA" id="ARBA00004651"/>
    </source>
</evidence>
<name>A0ABS7A971_9PROT</name>
<comment type="caution">
    <text evidence="9">The sequence shown here is derived from an EMBL/GenBank/DDBJ whole genome shotgun (WGS) entry which is preliminary data.</text>
</comment>
<comment type="similarity">
    <text evidence="7">Belongs to the glycosyltransferase 87 family.</text>
</comment>